<dbReference type="PANTHER" id="PTHR40252">
    <property type="entry name" value="BLR0328 PROTEIN"/>
    <property type="match status" value="1"/>
</dbReference>
<reference evidence="3 4" key="1">
    <citation type="submission" date="2018-03" db="EMBL/GenBank/DDBJ databases">
        <title>Phenotypic and genomic properties of Cyclonatronum proteinivorum gen. nov., sp. nov., a haloalkaliphilic bacteroidete from soda lakes possessing Na+-translocating rhodopsin.</title>
        <authorList>
            <person name="Toshchakov S.V."/>
            <person name="Korzhenkov A."/>
            <person name="Samarov N.I."/>
            <person name="Kublanov I.V."/>
            <person name="Muntyan M.S."/>
            <person name="Sorokin D.Y."/>
        </authorList>
    </citation>
    <scope>NUCLEOTIDE SEQUENCE [LARGE SCALE GENOMIC DNA]</scope>
    <source>
        <strain evidence="3 4">Omega</strain>
    </source>
</reference>
<feature type="domain" description="FIST" evidence="1">
    <location>
        <begin position="27"/>
        <end position="212"/>
    </location>
</feature>
<evidence type="ECO:0000313" key="3">
    <source>
        <dbReference type="EMBL" id="AXJ01256.1"/>
    </source>
</evidence>
<dbReference type="SMART" id="SM01204">
    <property type="entry name" value="FIST_C"/>
    <property type="match status" value="1"/>
</dbReference>
<evidence type="ECO:0000259" key="2">
    <source>
        <dbReference type="SMART" id="SM01204"/>
    </source>
</evidence>
<dbReference type="InterPro" id="IPR019494">
    <property type="entry name" value="FIST_C"/>
</dbReference>
<proteinExistence type="predicted"/>
<dbReference type="AlphaFoldDB" id="A0A345ULA4"/>
<dbReference type="RefSeq" id="WP_114984466.1">
    <property type="nucleotide sequence ID" value="NZ_CP027806.1"/>
</dbReference>
<dbReference type="Pfam" id="PF10442">
    <property type="entry name" value="FIST_C"/>
    <property type="match status" value="1"/>
</dbReference>
<evidence type="ECO:0000259" key="1">
    <source>
        <dbReference type="SMART" id="SM00897"/>
    </source>
</evidence>
<dbReference type="KEGG" id="cprv:CYPRO_2006"/>
<protein>
    <submittedName>
        <fullName evidence="3">FIST C domain-containing protein</fullName>
    </submittedName>
</protein>
<sequence length="371" mass="41361">MNMQATYFPNWSESQKAAELINSDQTSKCALILISDAHRNEKDQFQAFFDVIEKPFFGGFFPGLIADASRREQGFIVIPIDQDVYTSVVPFGITESEYDEMIDKMSERAGTEIQSVFYFVDAMGSGKPDSIAYLYNYFGIGVNYIGGGAGSLSFESFPCLFNQDGMYSNAALLGLTSLPLSIGVEHGWKPISEPMKVTKATGNMLEELEWKPAFEVYRELVEQHSGEKFTDDNFFDIAKSYPFGMVKIDSEMVIRDPIQIAGKHIHVVDEVPEGEYVSLMHGNMDSLLEGARAARDKSVEESAGKDQGRKPFRFSIDCISRSLFMGDEFDKELQIIAGDDTVFGALTIGEIANSGELFLEIYNKTAVVCNW</sequence>
<dbReference type="PANTHER" id="PTHR40252:SF2">
    <property type="entry name" value="BLR0328 PROTEIN"/>
    <property type="match status" value="1"/>
</dbReference>
<feature type="domain" description="FIST C-domain" evidence="2">
    <location>
        <begin position="213"/>
        <end position="354"/>
    </location>
</feature>
<name>A0A345ULA4_9BACT</name>
<evidence type="ECO:0000313" key="4">
    <source>
        <dbReference type="Proteomes" id="UP000254808"/>
    </source>
</evidence>
<dbReference type="InterPro" id="IPR013702">
    <property type="entry name" value="FIST_domain_N"/>
</dbReference>
<organism evidence="3 4">
    <name type="scientific">Cyclonatronum proteinivorum</name>
    <dbReference type="NCBI Taxonomy" id="1457365"/>
    <lineage>
        <taxon>Bacteria</taxon>
        <taxon>Pseudomonadati</taxon>
        <taxon>Balneolota</taxon>
        <taxon>Balneolia</taxon>
        <taxon>Balneolales</taxon>
        <taxon>Cyclonatronaceae</taxon>
        <taxon>Cyclonatronum</taxon>
    </lineage>
</organism>
<dbReference type="EMBL" id="CP027806">
    <property type="protein sequence ID" value="AXJ01256.1"/>
    <property type="molecule type" value="Genomic_DNA"/>
</dbReference>
<dbReference type="SMART" id="SM00897">
    <property type="entry name" value="FIST"/>
    <property type="match status" value="1"/>
</dbReference>
<gene>
    <name evidence="3" type="ORF">CYPRO_2006</name>
</gene>
<accession>A0A345ULA4</accession>
<dbReference type="Proteomes" id="UP000254808">
    <property type="component" value="Chromosome"/>
</dbReference>
<dbReference type="Pfam" id="PF08495">
    <property type="entry name" value="FIST"/>
    <property type="match status" value="1"/>
</dbReference>
<keyword evidence="4" id="KW-1185">Reference proteome</keyword>
<dbReference type="OrthoDB" id="378730at2"/>